<keyword evidence="2" id="KW-1185">Reference proteome</keyword>
<evidence type="ECO:0000313" key="1">
    <source>
        <dbReference type="EMBL" id="RAI44092.1"/>
    </source>
</evidence>
<dbReference type="OrthoDB" id="8265283at2"/>
<organism evidence="1 2">
    <name type="scientific">Rhodoplanes roseus</name>
    <dbReference type="NCBI Taxonomy" id="29409"/>
    <lineage>
        <taxon>Bacteria</taxon>
        <taxon>Pseudomonadati</taxon>
        <taxon>Pseudomonadota</taxon>
        <taxon>Alphaproteobacteria</taxon>
        <taxon>Hyphomicrobiales</taxon>
        <taxon>Nitrobacteraceae</taxon>
        <taxon>Rhodoplanes</taxon>
    </lineage>
</organism>
<proteinExistence type="predicted"/>
<dbReference type="Proteomes" id="UP000249130">
    <property type="component" value="Unassembled WGS sequence"/>
</dbReference>
<name>A0A327L3M1_9BRAD</name>
<accession>A0A327L3M1</accession>
<reference evidence="1 2" key="1">
    <citation type="submission" date="2017-07" db="EMBL/GenBank/DDBJ databases">
        <title>Draft Genome Sequences of Select Purple Nonsulfur Bacteria.</title>
        <authorList>
            <person name="Lasarre B."/>
            <person name="Mckinlay J.B."/>
        </authorList>
    </citation>
    <scope>NUCLEOTIDE SEQUENCE [LARGE SCALE GENOMIC DNA]</scope>
    <source>
        <strain evidence="1 2">DSM 5909</strain>
    </source>
</reference>
<dbReference type="AlphaFoldDB" id="A0A327L3M1"/>
<gene>
    <name evidence="1" type="ORF">CH341_10925</name>
</gene>
<evidence type="ECO:0000313" key="2">
    <source>
        <dbReference type="Proteomes" id="UP000249130"/>
    </source>
</evidence>
<protein>
    <submittedName>
        <fullName evidence="1">Uncharacterized protein</fullName>
    </submittedName>
</protein>
<dbReference type="EMBL" id="NPEX01000058">
    <property type="protein sequence ID" value="RAI44092.1"/>
    <property type="molecule type" value="Genomic_DNA"/>
</dbReference>
<sequence length="137" mass="15362">MAQDRSDDQEVTWGLVLDRIRDVLAEFGVEDPMGGGDYLVVDDNYGFRWNTVEIHSLRMLKPAVVKALQARLEGIDDWEIVVAVDVPGTEDLWPPMGLTIHATEIIDSLERAFLPPEYRDLIFEGARPGPERNSAGL</sequence>
<dbReference type="RefSeq" id="WP_111419072.1">
    <property type="nucleotide sequence ID" value="NZ_NPEX01000058.1"/>
</dbReference>
<comment type="caution">
    <text evidence="1">The sequence shown here is derived from an EMBL/GenBank/DDBJ whole genome shotgun (WGS) entry which is preliminary data.</text>
</comment>